<evidence type="ECO:0000313" key="1">
    <source>
        <dbReference type="EMBL" id="KAK8219915.1"/>
    </source>
</evidence>
<name>A0ACC3SN28_9PEZI</name>
<organism evidence="1 2">
    <name type="scientific">Zalaria obscura</name>
    <dbReference type="NCBI Taxonomy" id="2024903"/>
    <lineage>
        <taxon>Eukaryota</taxon>
        <taxon>Fungi</taxon>
        <taxon>Dikarya</taxon>
        <taxon>Ascomycota</taxon>
        <taxon>Pezizomycotina</taxon>
        <taxon>Dothideomycetes</taxon>
        <taxon>Dothideomycetidae</taxon>
        <taxon>Dothideales</taxon>
        <taxon>Zalariaceae</taxon>
        <taxon>Zalaria</taxon>
    </lineage>
</organism>
<protein>
    <submittedName>
        <fullName evidence="1">Uncharacterized protein</fullName>
    </submittedName>
</protein>
<reference evidence="1" key="1">
    <citation type="submission" date="2024-02" db="EMBL/GenBank/DDBJ databases">
        <title>Metagenome Assembled Genome of Zalaria obscura JY119.</title>
        <authorList>
            <person name="Vighnesh L."/>
            <person name="Jagadeeshwari U."/>
            <person name="Venkata Ramana C."/>
            <person name="Sasikala C."/>
        </authorList>
    </citation>
    <scope>NUCLEOTIDE SEQUENCE</scope>
    <source>
        <strain evidence="1">JY119</strain>
    </source>
</reference>
<proteinExistence type="predicted"/>
<evidence type="ECO:0000313" key="2">
    <source>
        <dbReference type="Proteomes" id="UP001320706"/>
    </source>
</evidence>
<keyword evidence="2" id="KW-1185">Reference proteome</keyword>
<gene>
    <name evidence="1" type="ORF">M8818_000330</name>
</gene>
<sequence>MAKRLDSSTVNSYVCHASGTPWSNNCPSPVNPSHGLRSLPHLNVVEFNTVEEVPSMVHRGGTGTPPERDPPSLQTQISIS</sequence>
<accession>A0ACC3SN28</accession>
<dbReference type="EMBL" id="JAMKPW020000002">
    <property type="protein sequence ID" value="KAK8219915.1"/>
    <property type="molecule type" value="Genomic_DNA"/>
</dbReference>
<comment type="caution">
    <text evidence="1">The sequence shown here is derived from an EMBL/GenBank/DDBJ whole genome shotgun (WGS) entry which is preliminary data.</text>
</comment>
<dbReference type="Proteomes" id="UP001320706">
    <property type="component" value="Unassembled WGS sequence"/>
</dbReference>